<gene>
    <name evidence="2" type="ORF">AWH69_04655</name>
</gene>
<dbReference type="RefSeq" id="WP_068272505.1">
    <property type="nucleotide sequence ID" value="NZ_LQZG01000002.1"/>
</dbReference>
<accession>A0A176QC89</accession>
<proteinExistence type="predicted"/>
<protein>
    <recommendedName>
        <fullName evidence="4">DUF1059 domain-containing protein</fullName>
    </recommendedName>
</protein>
<evidence type="ECO:0008006" key="4">
    <source>
        <dbReference type="Google" id="ProtNLM"/>
    </source>
</evidence>
<keyword evidence="3" id="KW-1185">Reference proteome</keyword>
<feature type="region of interest" description="Disordered" evidence="1">
    <location>
        <begin position="36"/>
        <end position="58"/>
    </location>
</feature>
<evidence type="ECO:0000256" key="1">
    <source>
        <dbReference type="SAM" id="MobiDB-lite"/>
    </source>
</evidence>
<organism evidence="2 3">
    <name type="scientific">Janibacter melonis</name>
    <dbReference type="NCBI Taxonomy" id="262209"/>
    <lineage>
        <taxon>Bacteria</taxon>
        <taxon>Bacillati</taxon>
        <taxon>Actinomycetota</taxon>
        <taxon>Actinomycetes</taxon>
        <taxon>Micrococcales</taxon>
        <taxon>Intrasporangiaceae</taxon>
        <taxon>Janibacter</taxon>
    </lineage>
</organism>
<sequence length="78" mass="8898">MKTMTCSQLGGPCDLAHRGESADDVINAQDQHLKEMERAGDAAHQPARDDMKGRWRHPKKSLSWYREMKQTFADLPES</sequence>
<comment type="caution">
    <text evidence="2">The sequence shown here is derived from an EMBL/GenBank/DDBJ whole genome shotgun (WGS) entry which is preliminary data.</text>
</comment>
<reference evidence="2 3" key="1">
    <citation type="submission" date="2016-01" db="EMBL/GenBank/DDBJ databases">
        <title>Janibacter melonis strain CD11_4 genome sequencing and assembly.</title>
        <authorList>
            <person name="Nair G.R."/>
            <person name="Kaur G."/>
            <person name="Chander A.M."/>
            <person name="Mayilraj S."/>
        </authorList>
    </citation>
    <scope>NUCLEOTIDE SEQUENCE [LARGE SCALE GENOMIC DNA]</scope>
    <source>
        <strain evidence="2 3">CD11-4</strain>
    </source>
</reference>
<evidence type="ECO:0000313" key="3">
    <source>
        <dbReference type="Proteomes" id="UP000076976"/>
    </source>
</evidence>
<name>A0A176QC89_9MICO</name>
<dbReference type="Proteomes" id="UP000076976">
    <property type="component" value="Unassembled WGS sequence"/>
</dbReference>
<dbReference type="STRING" id="262209.AWH69_04655"/>
<dbReference type="EMBL" id="LQZG01000002">
    <property type="protein sequence ID" value="OAB87387.1"/>
    <property type="molecule type" value="Genomic_DNA"/>
</dbReference>
<feature type="compositionally biased region" description="Basic and acidic residues" evidence="1">
    <location>
        <begin position="36"/>
        <end position="53"/>
    </location>
</feature>
<evidence type="ECO:0000313" key="2">
    <source>
        <dbReference type="EMBL" id="OAB87387.1"/>
    </source>
</evidence>
<dbReference type="AlphaFoldDB" id="A0A176QC89"/>